<protein>
    <submittedName>
        <fullName evidence="1">Uncharacterized protein</fullName>
    </submittedName>
</protein>
<dbReference type="RefSeq" id="WP_114706426.1">
    <property type="nucleotide sequence ID" value="NZ_QDKL01000002.1"/>
</dbReference>
<organism evidence="1 2">
    <name type="scientific">Halobacteriovorax vibrionivorans</name>
    <dbReference type="NCBI Taxonomy" id="2152716"/>
    <lineage>
        <taxon>Bacteria</taxon>
        <taxon>Pseudomonadati</taxon>
        <taxon>Bdellovibrionota</taxon>
        <taxon>Bacteriovoracia</taxon>
        <taxon>Bacteriovoracales</taxon>
        <taxon>Halobacteriovoraceae</taxon>
        <taxon>Halobacteriovorax</taxon>
    </lineage>
</organism>
<gene>
    <name evidence="1" type="ORF">DAY19_06650</name>
</gene>
<comment type="caution">
    <text evidence="1">The sequence shown here is derived from an EMBL/GenBank/DDBJ whole genome shotgun (WGS) entry which is preliminary data.</text>
</comment>
<name>A0ABY0IEK0_9BACT</name>
<dbReference type="Proteomes" id="UP000443582">
    <property type="component" value="Unassembled WGS sequence"/>
</dbReference>
<evidence type="ECO:0000313" key="1">
    <source>
        <dbReference type="EMBL" id="RZF21359.1"/>
    </source>
</evidence>
<proteinExistence type="predicted"/>
<dbReference type="EMBL" id="QDKL01000002">
    <property type="protein sequence ID" value="RZF21359.1"/>
    <property type="molecule type" value="Genomic_DNA"/>
</dbReference>
<keyword evidence="2" id="KW-1185">Reference proteome</keyword>
<accession>A0ABY0IEK0</accession>
<reference evidence="2" key="1">
    <citation type="journal article" date="2019" name="Int. J. Syst. Evol. Microbiol.">
        <title>Halobacteriovorax valvorus sp. nov., a novel prokaryotic predator isolated from coastal seawater of China.</title>
        <authorList>
            <person name="Chen M.-X."/>
        </authorList>
    </citation>
    <scope>NUCLEOTIDE SEQUENCE [LARGE SCALE GENOMIC DNA]</scope>
    <source>
        <strain evidence="2">BL9</strain>
    </source>
</reference>
<evidence type="ECO:0000313" key="2">
    <source>
        <dbReference type="Proteomes" id="UP000443582"/>
    </source>
</evidence>
<sequence length="469" mass="53377">MSLNKISIFLFSFILALKSIAGIDSISNQIININGTNYRAKDVISDIVRIARARDPKHVSPRLIPHEYGETPVRNEGTREICIECQDMTNFTSQIVDIVQKFNEDNPTKDNVELSQESFKLQAVLDYTKITDNDGQPRCITNTFASKEAFYRPELFEDFELVFTSEADLSQFSSMTLQSSSNILSHITWFRATDEVGEDIFVKVVNIKDKRPYFQIYYAGESFVDPIAHRKLALPDLTTSEEEIIPRRRELSALENRSYETGLGSVRINKALHLRQDYYIPTSLTLINMETESKPFENTTIRSNLDISDRDQELNIGVDNKLTETIDLKSNLELSPKDQELDMAVEVNGRRRASAHVEADGTYRVGVSMASPRFKNFDFETDISYDSNRNTRIDNNFRLNGSTIIQTGTILAENGDFDFVAGRSIDVFDDAIVTFEVRKNGIAQNATDNDSLNRLADQTSAYIRFDMKF</sequence>